<organism evidence="2 3">
    <name type="scientific">Glycine soja</name>
    <name type="common">Wild soybean</name>
    <dbReference type="NCBI Taxonomy" id="3848"/>
    <lineage>
        <taxon>Eukaryota</taxon>
        <taxon>Viridiplantae</taxon>
        <taxon>Streptophyta</taxon>
        <taxon>Embryophyta</taxon>
        <taxon>Tracheophyta</taxon>
        <taxon>Spermatophyta</taxon>
        <taxon>Magnoliopsida</taxon>
        <taxon>eudicotyledons</taxon>
        <taxon>Gunneridae</taxon>
        <taxon>Pentapetalae</taxon>
        <taxon>rosids</taxon>
        <taxon>fabids</taxon>
        <taxon>Fabales</taxon>
        <taxon>Fabaceae</taxon>
        <taxon>Papilionoideae</taxon>
        <taxon>50 kb inversion clade</taxon>
        <taxon>NPAAA clade</taxon>
        <taxon>indigoferoid/millettioid clade</taxon>
        <taxon>Phaseoleae</taxon>
        <taxon>Glycine</taxon>
        <taxon>Glycine subgen. Soja</taxon>
    </lineage>
</organism>
<dbReference type="Proteomes" id="UP000289340">
    <property type="component" value="Chromosome 20"/>
</dbReference>
<dbReference type="Pfam" id="PF00310">
    <property type="entry name" value="GATase_2"/>
    <property type="match status" value="1"/>
</dbReference>
<feature type="domain" description="Glutamine amidotransferase type-2" evidence="1">
    <location>
        <begin position="53"/>
        <end position="88"/>
    </location>
</feature>
<comment type="caution">
    <text evidence="2">The sequence shown here is derived from an EMBL/GenBank/DDBJ whole genome shotgun (WGS) entry which is preliminary data.</text>
</comment>
<dbReference type="EMBL" id="QZWG01000020">
    <property type="protein sequence ID" value="RZB42617.1"/>
    <property type="molecule type" value="Genomic_DNA"/>
</dbReference>
<keyword evidence="3" id="KW-1185">Reference proteome</keyword>
<gene>
    <name evidence="2" type="ORF">D0Y65_053264</name>
</gene>
<evidence type="ECO:0000313" key="3">
    <source>
        <dbReference type="Proteomes" id="UP000289340"/>
    </source>
</evidence>
<dbReference type="AlphaFoldDB" id="A0A445F1D3"/>
<dbReference type="SUPFAM" id="SSF56235">
    <property type="entry name" value="N-terminal nucleophile aminohydrolases (Ntn hydrolases)"/>
    <property type="match status" value="1"/>
</dbReference>
<dbReference type="InterPro" id="IPR029055">
    <property type="entry name" value="Ntn_hydrolases_N"/>
</dbReference>
<dbReference type="InterPro" id="IPR017932">
    <property type="entry name" value="GATase_2_dom"/>
</dbReference>
<evidence type="ECO:0000259" key="1">
    <source>
        <dbReference type="Pfam" id="PF00310"/>
    </source>
</evidence>
<evidence type="ECO:0000313" key="2">
    <source>
        <dbReference type="EMBL" id="RZB42617.1"/>
    </source>
</evidence>
<accession>A0A445F1D3</accession>
<protein>
    <submittedName>
        <fullName evidence="2">Glutamate synthase [NADH], amyloplastic</fullName>
    </submittedName>
</protein>
<dbReference type="Gene3D" id="3.60.20.10">
    <property type="entry name" value="Glutamine Phosphoribosylpyrophosphate, subunit 1, domain 1"/>
    <property type="match status" value="1"/>
</dbReference>
<proteinExistence type="predicted"/>
<reference evidence="2 3" key="1">
    <citation type="submission" date="2018-09" db="EMBL/GenBank/DDBJ databases">
        <title>A high-quality reference genome of wild soybean provides a powerful tool to mine soybean genomes.</title>
        <authorList>
            <person name="Xie M."/>
            <person name="Chung C.Y.L."/>
            <person name="Li M.-W."/>
            <person name="Wong F.-L."/>
            <person name="Chan T.-F."/>
            <person name="Lam H.-M."/>
        </authorList>
    </citation>
    <scope>NUCLEOTIDE SEQUENCE [LARGE SCALE GENOMIC DNA]</scope>
    <source>
        <strain evidence="3">cv. W05</strain>
        <tissue evidence="2">Hypocotyl of etiolated seedlings</tissue>
    </source>
</reference>
<name>A0A445F1D3_GLYSO</name>
<sequence>MGFLLKEALRTLFSRNRWSYAIFWKIGYNNSKGCFVFVLFELYDPAMDKDSYGVGFVAELSGESSCKTVTNALEMPVRMTHRGACGVKPTLEMEQGSWWLYLTSFTKSEIASPSRDTKVFPMTSTLGSPLGILQLPSMARRISLIGEINDTKDTWRLAIRITKICFIQKTAGEGFLEMILMDEKGHKIKDTVNVLNLTDGKINSKRGKLILFRTLR</sequence>